<evidence type="ECO:0000256" key="8">
    <source>
        <dbReference type="ARBA" id="ARBA00066694"/>
    </source>
</evidence>
<evidence type="ECO:0000256" key="1">
    <source>
        <dbReference type="ARBA" id="ARBA00001974"/>
    </source>
</evidence>
<dbReference type="GO" id="GO:0016627">
    <property type="term" value="F:oxidoreductase activity, acting on the CH-CH group of donors"/>
    <property type="evidence" value="ECO:0007669"/>
    <property type="project" value="InterPro"/>
</dbReference>
<comment type="catalytic activity">
    <reaction evidence="6">
        <text>3-(methylsulfanyl)propanoyl-CoA + oxidized [electron-transfer flavoprotein] + H(+) = 3-(methylsulfanyl)acryloyl-CoA + reduced [electron-transfer flavoprotein]</text>
        <dbReference type="Rhea" id="RHEA:52612"/>
        <dbReference type="Rhea" id="RHEA-COMP:10685"/>
        <dbReference type="Rhea" id="RHEA-COMP:10686"/>
        <dbReference type="ChEBI" id="CHEBI:15378"/>
        <dbReference type="ChEBI" id="CHEBI:57692"/>
        <dbReference type="ChEBI" id="CHEBI:58307"/>
        <dbReference type="ChEBI" id="CHEBI:82815"/>
        <dbReference type="ChEBI" id="CHEBI:84994"/>
        <dbReference type="EC" id="1.3.99.41"/>
    </reaction>
    <physiologicalReaction direction="left-to-right" evidence="6">
        <dbReference type="Rhea" id="RHEA:52613"/>
    </physiologicalReaction>
</comment>
<evidence type="ECO:0000256" key="2">
    <source>
        <dbReference type="ARBA" id="ARBA00009347"/>
    </source>
</evidence>
<comment type="function">
    <text evidence="7">Involved in the assimilation of dimethylsulphoniopropionate (DMSP), an important compound in the fixation of carbon in marine phytoplankton, by mediating the conversion of 3-(methylthio)propanoyl-CoA (MMPA-CoA) to 3-(methylthio)acryloyl-CoA (MTA-CoA).</text>
</comment>
<dbReference type="InterPro" id="IPR036250">
    <property type="entry name" value="AcylCo_DH-like_C"/>
</dbReference>
<evidence type="ECO:0000259" key="13">
    <source>
        <dbReference type="Pfam" id="PF02771"/>
    </source>
</evidence>
<dbReference type="Gene3D" id="2.40.110.10">
    <property type="entry name" value="Butyryl-CoA Dehydrogenase, subunit A, domain 2"/>
    <property type="match status" value="1"/>
</dbReference>
<dbReference type="InterPro" id="IPR009075">
    <property type="entry name" value="AcylCo_DH/oxidase_C"/>
</dbReference>
<sequence>MNEYQPPLADIAFALEHVVGYPDIASLPGFEHADLDTVVELLEQCGEFMSEAVAPTNQPGDIQGSRLQPDGTVLTPDGFKEVYQQYVDAGWGSVPLPEEFGGGGFPRTVGLVIQELMTSANMAFSLCPLLTQGAIEALLHYGSDELKQRFLPQMVSGEWTGTMNLTEPQAGSDVGALTTRAVKNDDGTYAITGQKIFITYGDHDMADQIVHLVLARTPGAPVGTRGISCFIVPKFLVNDDGSLGERNAVETVSLEHKMGIHASPTCVLSYENATGYLIGEENRGMRIMFVMMNSARLGVGVQGLAVAERAYQQSLSYAQDRRQGVAIGATESSSAIIDFPDVRRMLLTQRASISALRYLTLLDAVYVDRSTNDPDPSVRARAEEIVGILTPICKSYGTDLGNELSSLALQIQGGMGFIEETGAAQHVRDVRIAAIYEGTNGIQAADLVGRKLGIRGGASILEFISTMREIEGALDAAGDDFASIRQELGRQFTALEEATNWMLRTGPGDPNAVLSGSTPYMRMWGLCTSAWMLARAALAAAATGDEELAQTQLVLARFHAEQILPACASLLGPATAGSTDLFALDAHQLSGSARKVRR</sequence>
<dbReference type="RefSeq" id="WP_074710597.1">
    <property type="nucleotide sequence ID" value="NZ_FNTV01000001.1"/>
</dbReference>
<evidence type="ECO:0000256" key="5">
    <source>
        <dbReference type="ARBA" id="ARBA00023002"/>
    </source>
</evidence>
<dbReference type="InterPro" id="IPR025878">
    <property type="entry name" value="Acyl-CoA_dh-like_C_dom"/>
</dbReference>
<dbReference type="Gene3D" id="1.10.540.10">
    <property type="entry name" value="Acyl-CoA dehydrogenase/oxidase, N-terminal domain"/>
    <property type="match status" value="1"/>
</dbReference>
<comment type="similarity">
    <text evidence="2 10">Belongs to the acyl-CoA dehydrogenase family.</text>
</comment>
<evidence type="ECO:0000256" key="4">
    <source>
        <dbReference type="ARBA" id="ARBA00022827"/>
    </source>
</evidence>
<dbReference type="Gene3D" id="1.20.140.10">
    <property type="entry name" value="Butyryl-CoA Dehydrogenase, subunit A, domain 3"/>
    <property type="match status" value="1"/>
</dbReference>
<evidence type="ECO:0000256" key="7">
    <source>
        <dbReference type="ARBA" id="ARBA00058683"/>
    </source>
</evidence>
<keyword evidence="5 10" id="KW-0560">Oxidoreductase</keyword>
<evidence type="ECO:0000256" key="10">
    <source>
        <dbReference type="RuleBase" id="RU362125"/>
    </source>
</evidence>
<evidence type="ECO:0000313" key="15">
    <source>
        <dbReference type="EMBL" id="SEE15148.1"/>
    </source>
</evidence>
<gene>
    <name evidence="15" type="ORF">SAMN04489740_0767</name>
</gene>
<evidence type="ECO:0000259" key="11">
    <source>
        <dbReference type="Pfam" id="PF00441"/>
    </source>
</evidence>
<dbReference type="InterPro" id="IPR006091">
    <property type="entry name" value="Acyl-CoA_Oxase/DH_mid-dom"/>
</dbReference>
<dbReference type="InterPro" id="IPR013786">
    <property type="entry name" value="AcylCoA_DH/ox_N"/>
</dbReference>
<dbReference type="SUPFAM" id="SSF47203">
    <property type="entry name" value="Acyl-CoA dehydrogenase C-terminal domain-like"/>
    <property type="match status" value="1"/>
</dbReference>
<feature type="domain" description="Acetyl-CoA dehydrogenase-like C-terminal" evidence="14">
    <location>
        <begin position="468"/>
        <end position="585"/>
    </location>
</feature>
<dbReference type="Pfam" id="PF12806">
    <property type="entry name" value="Acyl-CoA_dh_C"/>
    <property type="match status" value="1"/>
</dbReference>
<dbReference type="AlphaFoldDB" id="A0A1H5GJ53"/>
<dbReference type="Proteomes" id="UP000182725">
    <property type="component" value="Unassembled WGS sequence"/>
</dbReference>
<dbReference type="FunFam" id="2.40.110.10:FF:000031">
    <property type="entry name" value="Acyl-CoA dehydrogenase, putative"/>
    <property type="match status" value="1"/>
</dbReference>
<dbReference type="Pfam" id="PF02770">
    <property type="entry name" value="Acyl-CoA_dh_M"/>
    <property type="match status" value="1"/>
</dbReference>
<dbReference type="InterPro" id="IPR052166">
    <property type="entry name" value="Diverse_Acyl-CoA_DH"/>
</dbReference>
<reference evidence="15 16" key="1">
    <citation type="submission" date="2016-10" db="EMBL/GenBank/DDBJ databases">
        <authorList>
            <person name="de Groot N.N."/>
        </authorList>
    </citation>
    <scope>NUCLEOTIDE SEQUENCE [LARGE SCALE GENOMIC DNA]</scope>
    <source>
        <strain evidence="15 16">DSM 22274</strain>
    </source>
</reference>
<dbReference type="InterPro" id="IPR037069">
    <property type="entry name" value="AcylCoA_DH/ox_N_sf"/>
</dbReference>
<dbReference type="PANTHER" id="PTHR42803:SF1">
    <property type="entry name" value="BROAD-SPECIFICITY LINEAR ACYL-COA DEHYDROGENASE FADE5"/>
    <property type="match status" value="1"/>
</dbReference>
<dbReference type="Pfam" id="PF00441">
    <property type="entry name" value="Acyl-CoA_dh_1"/>
    <property type="match status" value="1"/>
</dbReference>
<evidence type="ECO:0000313" key="16">
    <source>
        <dbReference type="Proteomes" id="UP000182725"/>
    </source>
</evidence>
<keyword evidence="4 10" id="KW-0274">FAD</keyword>
<evidence type="ECO:0000259" key="14">
    <source>
        <dbReference type="Pfam" id="PF12806"/>
    </source>
</evidence>
<evidence type="ECO:0000256" key="6">
    <source>
        <dbReference type="ARBA" id="ARBA00051388"/>
    </source>
</evidence>
<evidence type="ECO:0000256" key="3">
    <source>
        <dbReference type="ARBA" id="ARBA00022630"/>
    </source>
</evidence>
<dbReference type="EC" id="1.3.99.41" evidence="8"/>
<dbReference type="Pfam" id="PF02771">
    <property type="entry name" value="Acyl-CoA_dh_N"/>
    <property type="match status" value="1"/>
</dbReference>
<dbReference type="SUPFAM" id="SSF56645">
    <property type="entry name" value="Acyl-CoA dehydrogenase NM domain-like"/>
    <property type="match status" value="1"/>
</dbReference>
<feature type="domain" description="Acyl-CoA dehydrogenase/oxidase N-terminal" evidence="13">
    <location>
        <begin position="80"/>
        <end position="158"/>
    </location>
</feature>
<accession>A0A1H5GJ53</accession>
<proteinExistence type="inferred from homology"/>
<dbReference type="EMBL" id="FNTV01000001">
    <property type="protein sequence ID" value="SEE15148.1"/>
    <property type="molecule type" value="Genomic_DNA"/>
</dbReference>
<name>A0A1H5GJ53_9MICC</name>
<evidence type="ECO:0000259" key="12">
    <source>
        <dbReference type="Pfam" id="PF02770"/>
    </source>
</evidence>
<evidence type="ECO:0000256" key="9">
    <source>
        <dbReference type="ARBA" id="ARBA00069043"/>
    </source>
</evidence>
<dbReference type="InterPro" id="IPR009100">
    <property type="entry name" value="AcylCoA_DH/oxidase_NM_dom_sf"/>
</dbReference>
<dbReference type="InterPro" id="IPR046373">
    <property type="entry name" value="Acyl-CoA_Oxase/DH_mid-dom_sf"/>
</dbReference>
<keyword evidence="3 10" id="KW-0285">Flavoprotein</keyword>
<feature type="domain" description="Acyl-CoA oxidase/dehydrogenase middle" evidence="12">
    <location>
        <begin position="163"/>
        <end position="272"/>
    </location>
</feature>
<organism evidence="15 16">
    <name type="scientific">Arthrobacter alpinus</name>
    <dbReference type="NCBI Taxonomy" id="656366"/>
    <lineage>
        <taxon>Bacteria</taxon>
        <taxon>Bacillati</taxon>
        <taxon>Actinomycetota</taxon>
        <taxon>Actinomycetes</taxon>
        <taxon>Micrococcales</taxon>
        <taxon>Micrococcaceae</taxon>
        <taxon>Arthrobacter</taxon>
    </lineage>
</organism>
<feature type="domain" description="Acyl-CoA dehydrogenase/oxidase C-terminal" evidence="11">
    <location>
        <begin position="282"/>
        <end position="447"/>
    </location>
</feature>
<comment type="cofactor">
    <cofactor evidence="1 10">
        <name>FAD</name>
        <dbReference type="ChEBI" id="CHEBI:57692"/>
    </cofactor>
</comment>
<protein>
    <recommendedName>
        <fullName evidence="9">3-methylmercaptopropionyl-CoA dehydrogenase</fullName>
        <ecNumber evidence="8">1.3.99.41</ecNumber>
    </recommendedName>
</protein>
<dbReference type="PANTHER" id="PTHR42803">
    <property type="entry name" value="ACYL-COA DEHYDROGENASE"/>
    <property type="match status" value="1"/>
</dbReference>
<dbReference type="GO" id="GO:0050660">
    <property type="term" value="F:flavin adenine dinucleotide binding"/>
    <property type="evidence" value="ECO:0007669"/>
    <property type="project" value="InterPro"/>
</dbReference>